<feature type="domain" description="ArsA/GET3 Anion-transporting ATPase-like" evidence="1">
    <location>
        <begin position="1"/>
        <end position="89"/>
    </location>
</feature>
<evidence type="ECO:0000313" key="2">
    <source>
        <dbReference type="EMBL" id="NIL29045.1"/>
    </source>
</evidence>
<evidence type="ECO:0000313" key="3">
    <source>
        <dbReference type="Proteomes" id="UP000698240"/>
    </source>
</evidence>
<evidence type="ECO:0000259" key="1">
    <source>
        <dbReference type="Pfam" id="PF02374"/>
    </source>
</evidence>
<proteinExistence type="predicted"/>
<dbReference type="Pfam" id="PF02374">
    <property type="entry name" value="ArsA_ATPase"/>
    <property type="match status" value="1"/>
</dbReference>
<dbReference type="Proteomes" id="UP000698240">
    <property type="component" value="Unassembled WGS sequence"/>
</dbReference>
<sequence>MVTLAETTPVLEAANLQSDLRRAGIEPWAWVVNNSLAAAKPTSPFLMTRASRELPLISDVEEQYAKRIALTPLQSEEPVGIDLLEEMAQ</sequence>
<dbReference type="EMBL" id="JAASAN010000017">
    <property type="protein sequence ID" value="NIL29045.1"/>
    <property type="molecule type" value="Genomic_DNA"/>
</dbReference>
<dbReference type="Gene3D" id="3.40.50.300">
    <property type="entry name" value="P-loop containing nucleotide triphosphate hydrolases"/>
    <property type="match status" value="1"/>
</dbReference>
<accession>A0AA90XW42</accession>
<dbReference type="InterPro" id="IPR027417">
    <property type="entry name" value="P-loop_NTPase"/>
</dbReference>
<organism evidence="2 3">
    <name type="scientific">Yersinia massiliensis</name>
    <dbReference type="NCBI Taxonomy" id="419257"/>
    <lineage>
        <taxon>Bacteria</taxon>
        <taxon>Pseudomonadati</taxon>
        <taxon>Pseudomonadota</taxon>
        <taxon>Gammaproteobacteria</taxon>
        <taxon>Enterobacterales</taxon>
        <taxon>Yersiniaceae</taxon>
        <taxon>Yersinia</taxon>
    </lineage>
</organism>
<dbReference type="InterPro" id="IPR025723">
    <property type="entry name" value="ArsA/GET3_ATPase-like"/>
</dbReference>
<dbReference type="AlphaFoldDB" id="A0AA90XW42"/>
<comment type="caution">
    <text evidence="2">The sequence shown here is derived from an EMBL/GenBank/DDBJ whole genome shotgun (WGS) entry which is preliminary data.</text>
</comment>
<protein>
    <recommendedName>
        <fullName evidence="1">ArsA/GET3 Anion-transporting ATPase-like domain-containing protein</fullName>
    </recommendedName>
</protein>
<gene>
    <name evidence="2" type="ORF">HB980_21195</name>
</gene>
<reference evidence="2" key="1">
    <citation type="submission" date="2020-03" db="EMBL/GenBank/DDBJ databases">
        <authorList>
            <person name="Kislichkina A."/>
            <person name="Dentovskaya S."/>
            <person name="Shaikhutdinov R."/>
            <person name="Ivanov S."/>
            <person name="Sizova A."/>
            <person name="Solomentsev V."/>
            <person name="Bogun A."/>
        </authorList>
    </citation>
    <scope>NUCLEOTIDE SEQUENCE</scope>
    <source>
        <strain evidence="2">SCPM-O-B-8025</strain>
    </source>
</reference>
<name>A0AA90XW42_9GAMM</name>